<dbReference type="EMBL" id="JABFUD020000025">
    <property type="protein sequence ID" value="KAI5059171.1"/>
    <property type="molecule type" value="Genomic_DNA"/>
</dbReference>
<accession>A0A9D4Z460</accession>
<proteinExistence type="predicted"/>
<keyword evidence="2" id="KW-1185">Reference proteome</keyword>
<organism evidence="1 2">
    <name type="scientific">Adiantum capillus-veneris</name>
    <name type="common">Maidenhair fern</name>
    <dbReference type="NCBI Taxonomy" id="13818"/>
    <lineage>
        <taxon>Eukaryota</taxon>
        <taxon>Viridiplantae</taxon>
        <taxon>Streptophyta</taxon>
        <taxon>Embryophyta</taxon>
        <taxon>Tracheophyta</taxon>
        <taxon>Polypodiopsida</taxon>
        <taxon>Polypodiidae</taxon>
        <taxon>Polypodiales</taxon>
        <taxon>Pteridineae</taxon>
        <taxon>Pteridaceae</taxon>
        <taxon>Vittarioideae</taxon>
        <taxon>Adiantum</taxon>
    </lineage>
</organism>
<evidence type="ECO:0000313" key="2">
    <source>
        <dbReference type="Proteomes" id="UP000886520"/>
    </source>
</evidence>
<protein>
    <submittedName>
        <fullName evidence="1">Uncharacterized protein</fullName>
    </submittedName>
</protein>
<dbReference type="Proteomes" id="UP000886520">
    <property type="component" value="Chromosome 25"/>
</dbReference>
<gene>
    <name evidence="1" type="ORF">GOP47_0025490</name>
</gene>
<name>A0A9D4Z460_ADICA</name>
<comment type="caution">
    <text evidence="1">The sequence shown here is derived from an EMBL/GenBank/DDBJ whole genome shotgun (WGS) entry which is preliminary data.</text>
</comment>
<sequence>MAAFLLVAYSKGVHPSTCAVLCLRVGMETFVKTLIQMESNWRMGVPLVDYNIWKESALYLVLSLRGKRRCYYWDCLQMGPKCNQKKDSG</sequence>
<evidence type="ECO:0000313" key="1">
    <source>
        <dbReference type="EMBL" id="KAI5059171.1"/>
    </source>
</evidence>
<reference evidence="1" key="1">
    <citation type="submission" date="2021-01" db="EMBL/GenBank/DDBJ databases">
        <title>Adiantum capillus-veneris genome.</title>
        <authorList>
            <person name="Fang Y."/>
            <person name="Liao Q."/>
        </authorList>
    </citation>
    <scope>NUCLEOTIDE SEQUENCE</scope>
    <source>
        <strain evidence="1">H3</strain>
        <tissue evidence="1">Leaf</tissue>
    </source>
</reference>
<dbReference type="AlphaFoldDB" id="A0A9D4Z460"/>